<dbReference type="OrthoDB" id="10266039at2759"/>
<sequence>MSNPGFITAKPPWLTQTQGRTIFHPLPYTITAEPLTPLSFSPFGSVIEDPEYPHIPLRTKSLQDPISANQGTARKYTHVSPIINQYDSAPSQQPATVQMSYFACEPRDLDIVTPRRDPFYGDERTPDSTVPHGLFKIEVLERHAFTTQTFAPMGLADSVTPGLERGWPPERDLGTGYLVIVAPTTRTEKGEEVPEVNRLRAFLAHGRQAVTYGVGVWHAPMVVVGKDVVGFVVTQWANGVANEDCQEMYLETQPLHGDEVVGVLVKGFEGHHRREET</sequence>
<comment type="catalytic activity">
    <reaction evidence="4">
        <text>(S)-ureidoglycolate = urea + glyoxylate</text>
        <dbReference type="Rhea" id="RHEA:11304"/>
        <dbReference type="ChEBI" id="CHEBI:16199"/>
        <dbReference type="ChEBI" id="CHEBI:36655"/>
        <dbReference type="ChEBI" id="CHEBI:57296"/>
        <dbReference type="EC" id="4.3.2.3"/>
    </reaction>
</comment>
<dbReference type="CDD" id="cd20298">
    <property type="entry name" value="cupin_UAH"/>
    <property type="match status" value="1"/>
</dbReference>
<dbReference type="PANTHER" id="PTHR21221">
    <property type="entry name" value="UREIDOGLYCOLATE HYDROLASE"/>
    <property type="match status" value="1"/>
</dbReference>
<organism evidence="5 6">
    <name type="scientific">Gomphillus americanus</name>
    <dbReference type="NCBI Taxonomy" id="1940652"/>
    <lineage>
        <taxon>Eukaryota</taxon>
        <taxon>Fungi</taxon>
        <taxon>Dikarya</taxon>
        <taxon>Ascomycota</taxon>
        <taxon>Pezizomycotina</taxon>
        <taxon>Lecanoromycetes</taxon>
        <taxon>OSLEUM clade</taxon>
        <taxon>Ostropomycetidae</taxon>
        <taxon>Ostropales</taxon>
        <taxon>Graphidaceae</taxon>
        <taxon>Gomphilloideae</taxon>
        <taxon>Gomphillus</taxon>
    </lineage>
</organism>
<evidence type="ECO:0000256" key="2">
    <source>
        <dbReference type="ARBA" id="ARBA00022631"/>
    </source>
</evidence>
<dbReference type="SUPFAM" id="SSF51182">
    <property type="entry name" value="RmlC-like cupins"/>
    <property type="match status" value="1"/>
</dbReference>
<evidence type="ECO:0008006" key="7">
    <source>
        <dbReference type="Google" id="ProtNLM"/>
    </source>
</evidence>
<dbReference type="InterPro" id="IPR007247">
    <property type="entry name" value="Ureidogly_lyase"/>
</dbReference>
<dbReference type="Pfam" id="PF04115">
    <property type="entry name" value="Ureidogly_lyase"/>
    <property type="match status" value="1"/>
</dbReference>
<dbReference type="AlphaFoldDB" id="A0A8H3I1N7"/>
<dbReference type="GO" id="GO:0050385">
    <property type="term" value="F:ureidoglycolate lyase activity"/>
    <property type="evidence" value="ECO:0007669"/>
    <property type="project" value="UniProtKB-EC"/>
</dbReference>
<evidence type="ECO:0000256" key="3">
    <source>
        <dbReference type="ARBA" id="ARBA00023239"/>
    </source>
</evidence>
<gene>
    <name evidence="5" type="ORF">GOMPHAMPRED_000563</name>
</gene>
<evidence type="ECO:0000313" key="5">
    <source>
        <dbReference type="EMBL" id="CAF9903820.1"/>
    </source>
</evidence>
<dbReference type="InterPro" id="IPR011051">
    <property type="entry name" value="RmlC_Cupin_sf"/>
</dbReference>
<dbReference type="GO" id="GO:0006144">
    <property type="term" value="P:purine nucleobase metabolic process"/>
    <property type="evidence" value="ECO:0007669"/>
    <property type="project" value="UniProtKB-KW"/>
</dbReference>
<comment type="subunit">
    <text evidence="1">Homodimer.</text>
</comment>
<dbReference type="InterPro" id="IPR024060">
    <property type="entry name" value="Ureidoglycolate_lyase_dom_sf"/>
</dbReference>
<protein>
    <recommendedName>
        <fullName evidence="7">Ureidoglycolate hydrolase</fullName>
    </recommendedName>
</protein>
<comment type="caution">
    <text evidence="5">The sequence shown here is derived from an EMBL/GenBank/DDBJ whole genome shotgun (WGS) entry which is preliminary data.</text>
</comment>
<evidence type="ECO:0000313" key="6">
    <source>
        <dbReference type="Proteomes" id="UP000664169"/>
    </source>
</evidence>
<dbReference type="PANTHER" id="PTHR21221:SF1">
    <property type="entry name" value="UREIDOGLYCOLATE LYASE"/>
    <property type="match status" value="1"/>
</dbReference>
<keyword evidence="2" id="KW-0659">Purine metabolism</keyword>
<dbReference type="EMBL" id="CAJPDQ010000001">
    <property type="protein sequence ID" value="CAF9903820.1"/>
    <property type="molecule type" value="Genomic_DNA"/>
</dbReference>
<dbReference type="GO" id="GO:0000256">
    <property type="term" value="P:allantoin catabolic process"/>
    <property type="evidence" value="ECO:0007669"/>
    <property type="project" value="InterPro"/>
</dbReference>
<evidence type="ECO:0000256" key="4">
    <source>
        <dbReference type="ARBA" id="ARBA00047684"/>
    </source>
</evidence>
<dbReference type="GO" id="GO:0004848">
    <property type="term" value="F:ureidoglycolate hydrolase activity"/>
    <property type="evidence" value="ECO:0007669"/>
    <property type="project" value="InterPro"/>
</dbReference>
<keyword evidence="3" id="KW-0456">Lyase</keyword>
<dbReference type="InterPro" id="IPR047233">
    <property type="entry name" value="UAH_cupin"/>
</dbReference>
<proteinExistence type="predicted"/>
<reference evidence="5" key="1">
    <citation type="submission" date="2021-03" db="EMBL/GenBank/DDBJ databases">
        <authorList>
            <person name="Tagirdzhanova G."/>
        </authorList>
    </citation>
    <scope>NUCLEOTIDE SEQUENCE</scope>
</reference>
<evidence type="ECO:0000256" key="1">
    <source>
        <dbReference type="ARBA" id="ARBA00011738"/>
    </source>
</evidence>
<dbReference type="Proteomes" id="UP000664169">
    <property type="component" value="Unassembled WGS sequence"/>
</dbReference>
<name>A0A8H3I1N7_9LECA</name>
<dbReference type="Gene3D" id="2.60.120.480">
    <property type="entry name" value="Ureidoglycolate hydrolase"/>
    <property type="match status" value="1"/>
</dbReference>
<keyword evidence="6" id="KW-1185">Reference proteome</keyword>
<accession>A0A8H3I1N7</accession>